<dbReference type="EMBL" id="BMAO01035857">
    <property type="protein sequence ID" value="GFR06440.1"/>
    <property type="molecule type" value="Genomic_DNA"/>
</dbReference>
<sequence>MRGEGRQSTGGCRVRRARFSRGESILPPFAAPSKCPTNRVVPHDRNRARRESTNGSPERPIRVSSMCCSPPPPSANQRAGISAGWLGRLWPKKC</sequence>
<name>A0A8X6GPU9_TRICU</name>
<accession>A0A8X6GPU9</accession>
<reference evidence="2" key="1">
    <citation type="submission" date="2020-07" db="EMBL/GenBank/DDBJ databases">
        <title>Multicomponent nature underlies the extraordinary mechanical properties of spider dragline silk.</title>
        <authorList>
            <person name="Kono N."/>
            <person name="Nakamura H."/>
            <person name="Mori M."/>
            <person name="Yoshida Y."/>
            <person name="Ohtoshi R."/>
            <person name="Malay A.D."/>
            <person name="Moran D.A.P."/>
            <person name="Tomita M."/>
            <person name="Numata K."/>
            <person name="Arakawa K."/>
        </authorList>
    </citation>
    <scope>NUCLEOTIDE SEQUENCE</scope>
</reference>
<feature type="compositionally biased region" description="Basic and acidic residues" evidence="1">
    <location>
        <begin position="41"/>
        <end position="52"/>
    </location>
</feature>
<organism evidence="2 3">
    <name type="scientific">Trichonephila clavata</name>
    <name type="common">Joro spider</name>
    <name type="synonym">Nephila clavata</name>
    <dbReference type="NCBI Taxonomy" id="2740835"/>
    <lineage>
        <taxon>Eukaryota</taxon>
        <taxon>Metazoa</taxon>
        <taxon>Ecdysozoa</taxon>
        <taxon>Arthropoda</taxon>
        <taxon>Chelicerata</taxon>
        <taxon>Arachnida</taxon>
        <taxon>Araneae</taxon>
        <taxon>Araneomorphae</taxon>
        <taxon>Entelegynae</taxon>
        <taxon>Araneoidea</taxon>
        <taxon>Nephilidae</taxon>
        <taxon>Trichonephila</taxon>
    </lineage>
</organism>
<feature type="region of interest" description="Disordered" evidence="1">
    <location>
        <begin position="23"/>
        <end position="80"/>
    </location>
</feature>
<evidence type="ECO:0000256" key="1">
    <source>
        <dbReference type="SAM" id="MobiDB-lite"/>
    </source>
</evidence>
<keyword evidence="3" id="KW-1185">Reference proteome</keyword>
<dbReference type="AlphaFoldDB" id="A0A8X6GPU9"/>
<evidence type="ECO:0000313" key="2">
    <source>
        <dbReference type="EMBL" id="GFR06440.1"/>
    </source>
</evidence>
<protein>
    <submittedName>
        <fullName evidence="2">Uncharacterized protein</fullName>
    </submittedName>
</protein>
<dbReference type="OrthoDB" id="10289921at2759"/>
<proteinExistence type="predicted"/>
<dbReference type="Proteomes" id="UP000887116">
    <property type="component" value="Unassembled WGS sequence"/>
</dbReference>
<evidence type="ECO:0000313" key="3">
    <source>
        <dbReference type="Proteomes" id="UP000887116"/>
    </source>
</evidence>
<gene>
    <name evidence="2" type="ORF">TNCT_136361</name>
</gene>
<comment type="caution">
    <text evidence="2">The sequence shown here is derived from an EMBL/GenBank/DDBJ whole genome shotgun (WGS) entry which is preliminary data.</text>
</comment>